<feature type="chain" id="PRO_5020646825" description="Lipoprotein" evidence="2">
    <location>
        <begin position="24"/>
        <end position="69"/>
    </location>
</feature>
<comment type="caution">
    <text evidence="3">The sequence shown here is derived from an EMBL/GenBank/DDBJ whole genome shotgun (WGS) entry which is preliminary data.</text>
</comment>
<evidence type="ECO:0000313" key="4">
    <source>
        <dbReference type="Proteomes" id="UP000295122"/>
    </source>
</evidence>
<reference evidence="3 4" key="1">
    <citation type="submission" date="2019-03" db="EMBL/GenBank/DDBJ databases">
        <title>Genomic Encyclopedia of Type Strains, Phase IV (KMG-IV): sequencing the most valuable type-strain genomes for metagenomic binning, comparative biology and taxonomic classification.</title>
        <authorList>
            <person name="Goeker M."/>
        </authorList>
    </citation>
    <scope>NUCLEOTIDE SEQUENCE [LARGE SCALE GENOMIC DNA]</scope>
    <source>
        <strain evidence="3 4">DSM 25903</strain>
    </source>
</reference>
<feature type="region of interest" description="Disordered" evidence="1">
    <location>
        <begin position="23"/>
        <end position="46"/>
    </location>
</feature>
<dbReference type="AlphaFoldDB" id="A0A4R7C8R9"/>
<dbReference type="PROSITE" id="PS51257">
    <property type="entry name" value="PROKAR_LIPOPROTEIN"/>
    <property type="match status" value="1"/>
</dbReference>
<evidence type="ECO:0000313" key="3">
    <source>
        <dbReference type="EMBL" id="TDR93256.1"/>
    </source>
</evidence>
<organism evidence="3 4">
    <name type="scientific">Enterovirga rhinocerotis</name>
    <dbReference type="NCBI Taxonomy" id="1339210"/>
    <lineage>
        <taxon>Bacteria</taxon>
        <taxon>Pseudomonadati</taxon>
        <taxon>Pseudomonadota</taxon>
        <taxon>Alphaproteobacteria</taxon>
        <taxon>Hyphomicrobiales</taxon>
        <taxon>Methylobacteriaceae</taxon>
        <taxon>Enterovirga</taxon>
    </lineage>
</organism>
<evidence type="ECO:0008006" key="5">
    <source>
        <dbReference type="Google" id="ProtNLM"/>
    </source>
</evidence>
<dbReference type="EMBL" id="SNZR01000011">
    <property type="protein sequence ID" value="TDR93256.1"/>
    <property type="molecule type" value="Genomic_DNA"/>
</dbReference>
<keyword evidence="2" id="KW-0732">Signal</keyword>
<dbReference type="RefSeq" id="WP_133768275.1">
    <property type="nucleotide sequence ID" value="NZ_SNZR01000011.1"/>
</dbReference>
<gene>
    <name evidence="3" type="ORF">EV668_0512</name>
</gene>
<proteinExistence type="predicted"/>
<sequence length="69" mass="6928">MKTFGLIAAMLAAASLAACTPSAANRRSDASATSGTGRSDDYGTQRRMDVYGAATAPVLPTMGAPGYGK</sequence>
<protein>
    <recommendedName>
        <fullName evidence="5">Lipoprotein</fullName>
    </recommendedName>
</protein>
<dbReference type="Proteomes" id="UP000295122">
    <property type="component" value="Unassembled WGS sequence"/>
</dbReference>
<evidence type="ECO:0000256" key="1">
    <source>
        <dbReference type="SAM" id="MobiDB-lite"/>
    </source>
</evidence>
<accession>A0A4R7C8R9</accession>
<evidence type="ECO:0000256" key="2">
    <source>
        <dbReference type="SAM" id="SignalP"/>
    </source>
</evidence>
<feature type="signal peptide" evidence="2">
    <location>
        <begin position="1"/>
        <end position="23"/>
    </location>
</feature>
<name>A0A4R7C8R9_9HYPH</name>
<keyword evidence="4" id="KW-1185">Reference proteome</keyword>